<reference evidence="1 2" key="1">
    <citation type="submission" date="2020-12" db="EMBL/GenBank/DDBJ databases">
        <title>FDA dAtabase for Regulatory Grade micrObial Sequences (FDA-ARGOS): Supporting development and validation of Infectious Disease Dx tests.</title>
        <authorList>
            <person name="Sproer C."/>
            <person name="Gronow S."/>
            <person name="Severitt S."/>
            <person name="Schroder I."/>
            <person name="Tallon L."/>
            <person name="Sadzewicz L."/>
            <person name="Zhao X."/>
            <person name="Boylan J."/>
            <person name="Ott S."/>
            <person name="Bowen H."/>
            <person name="Vavikolanu K."/>
            <person name="Mehta A."/>
            <person name="Aluvathingal J."/>
            <person name="Nadendla S."/>
            <person name="Lowell S."/>
            <person name="Myers T."/>
            <person name="Yan Y."/>
            <person name="Sichtig H."/>
        </authorList>
    </citation>
    <scope>NUCLEOTIDE SEQUENCE [LARGE SCALE GENOMIC DNA]</scope>
    <source>
        <strain evidence="1 2">FDAARGOS_985</strain>
    </source>
</reference>
<protein>
    <submittedName>
        <fullName evidence="1">Uncharacterized protein</fullName>
    </submittedName>
</protein>
<organism evidence="1 2">
    <name type="scientific">Schaalia meyeri</name>
    <dbReference type="NCBI Taxonomy" id="52773"/>
    <lineage>
        <taxon>Bacteria</taxon>
        <taxon>Bacillati</taxon>
        <taxon>Actinomycetota</taxon>
        <taxon>Actinomycetes</taxon>
        <taxon>Actinomycetales</taxon>
        <taxon>Actinomycetaceae</taxon>
        <taxon>Schaalia</taxon>
    </lineage>
</organism>
<sequence length="295" mass="34568">MPIAVNGNVNRAQLWLADHHWWDYPEIWKLPKRPEDGQLDWERLFPHQRDVIRRFSATLRTLSGLPAVLPSIPYQPFGTPSPQGWVMPIRSGTRGELRYGECSFEGSILSHHPIRGTDTFALLIYPGRINPWFVIRADGHPWHTNPWANNTRVGSIWVRTLAWQHTSHQILPFTEVAVPPRTVTTQLRTIYMERNPDDPDLYGSLTELPTPVDERIEVRDVPVWWKEPEYLLWKRFLQPEPGNPDSYWNGPNTLDERTAYECIIQYAGLLRDWTSPYVPSPDFIERFDWKPREES</sequence>
<dbReference type="AlphaFoldDB" id="A0AAP9Y808"/>
<name>A0AAP9Y808_9ACTO</name>
<dbReference type="Proteomes" id="UP000595220">
    <property type="component" value="Chromosome"/>
</dbReference>
<proteinExistence type="predicted"/>
<gene>
    <name evidence="1" type="ORF">I6H42_07275</name>
</gene>
<keyword evidence="2" id="KW-1185">Reference proteome</keyword>
<accession>A0AAP9Y808</accession>
<dbReference type="EMBL" id="CP066065">
    <property type="protein sequence ID" value="QQC43580.1"/>
    <property type="molecule type" value="Genomic_DNA"/>
</dbReference>
<evidence type="ECO:0000313" key="2">
    <source>
        <dbReference type="Proteomes" id="UP000595220"/>
    </source>
</evidence>
<evidence type="ECO:0000313" key="1">
    <source>
        <dbReference type="EMBL" id="QQC43580.1"/>
    </source>
</evidence>
<dbReference type="RefSeq" id="WP_074633448.1">
    <property type="nucleotide sequence ID" value="NZ_CP066065.1"/>
</dbReference>